<organism evidence="1 2">
    <name type="scientific">Clostridium acidisoli DSM 12555</name>
    <dbReference type="NCBI Taxonomy" id="1121291"/>
    <lineage>
        <taxon>Bacteria</taxon>
        <taxon>Bacillati</taxon>
        <taxon>Bacillota</taxon>
        <taxon>Clostridia</taxon>
        <taxon>Eubacteriales</taxon>
        <taxon>Clostridiaceae</taxon>
        <taxon>Clostridium</taxon>
    </lineage>
</organism>
<dbReference type="EMBL" id="FWXH01000036">
    <property type="protein sequence ID" value="SMC29137.1"/>
    <property type="molecule type" value="Genomic_DNA"/>
</dbReference>
<keyword evidence="2" id="KW-1185">Reference proteome</keyword>
<dbReference type="InterPro" id="IPR021260">
    <property type="entry name" value="Amj"/>
</dbReference>
<reference evidence="1 2" key="1">
    <citation type="submission" date="2017-04" db="EMBL/GenBank/DDBJ databases">
        <authorList>
            <person name="Afonso C.L."/>
            <person name="Miller P.J."/>
            <person name="Scott M.A."/>
            <person name="Spackman E."/>
            <person name="Goraichik I."/>
            <person name="Dimitrov K.M."/>
            <person name="Suarez D.L."/>
            <person name="Swayne D.E."/>
        </authorList>
    </citation>
    <scope>NUCLEOTIDE SEQUENCE [LARGE SCALE GENOMIC DNA]</scope>
    <source>
        <strain evidence="1 2">DSM 12555</strain>
    </source>
</reference>
<evidence type="ECO:0000313" key="1">
    <source>
        <dbReference type="EMBL" id="SMC29137.1"/>
    </source>
</evidence>
<proteinExistence type="predicted"/>
<dbReference type="STRING" id="1121291.SAMN02745134_03786"/>
<accession>A0A1W1XZ51</accession>
<dbReference type="Proteomes" id="UP000192468">
    <property type="component" value="Unassembled WGS sequence"/>
</dbReference>
<dbReference type="AlphaFoldDB" id="A0A1W1XZ51"/>
<evidence type="ECO:0000313" key="2">
    <source>
        <dbReference type="Proteomes" id="UP000192468"/>
    </source>
</evidence>
<name>A0A1W1XZ51_9CLOT</name>
<dbReference type="OrthoDB" id="7888986at2"/>
<sequence>MGAILMPTFIKLFSKAVQSFSVHKSVPRLIIHSFSKSGIEQFKSSISKPKKQNIEQLKNLNKMPKKIIIFNIVARII</sequence>
<gene>
    <name evidence="1" type="ORF">SAMN02745134_03786</name>
</gene>
<dbReference type="Pfam" id="PF10997">
    <property type="entry name" value="Amj"/>
    <property type="match status" value="1"/>
</dbReference>
<protein>
    <submittedName>
        <fullName evidence="1">Uncharacterized protein</fullName>
    </submittedName>
</protein>